<dbReference type="GO" id="GO:0006508">
    <property type="term" value="P:proteolysis"/>
    <property type="evidence" value="ECO:0007669"/>
    <property type="project" value="UniProtKB-KW"/>
</dbReference>
<evidence type="ECO:0000259" key="8">
    <source>
        <dbReference type="Pfam" id="PF01694"/>
    </source>
</evidence>
<protein>
    <submittedName>
        <fullName evidence="9">Rhomboid family intramembrane serine protease</fullName>
    </submittedName>
</protein>
<dbReference type="GO" id="GO:0008233">
    <property type="term" value="F:peptidase activity"/>
    <property type="evidence" value="ECO:0007669"/>
    <property type="project" value="UniProtKB-KW"/>
</dbReference>
<keyword evidence="4" id="KW-0378">Hydrolase</keyword>
<evidence type="ECO:0000256" key="7">
    <source>
        <dbReference type="SAM" id="Phobius"/>
    </source>
</evidence>
<dbReference type="RefSeq" id="WP_268061768.1">
    <property type="nucleotide sequence ID" value="NZ_JAPQFJ010000012.1"/>
</dbReference>
<proteinExistence type="inferred from homology"/>
<evidence type="ECO:0000256" key="3">
    <source>
        <dbReference type="ARBA" id="ARBA00022692"/>
    </source>
</evidence>
<dbReference type="PANTHER" id="PTHR43731">
    <property type="entry name" value="RHOMBOID PROTEASE"/>
    <property type="match status" value="1"/>
</dbReference>
<evidence type="ECO:0000256" key="6">
    <source>
        <dbReference type="ARBA" id="ARBA00023136"/>
    </source>
</evidence>
<dbReference type="PANTHER" id="PTHR43731:SF14">
    <property type="entry name" value="PRESENILIN-ASSOCIATED RHOMBOID-LIKE PROTEIN, MITOCHONDRIAL"/>
    <property type="match status" value="1"/>
</dbReference>
<dbReference type="SUPFAM" id="SSF144091">
    <property type="entry name" value="Rhomboid-like"/>
    <property type="match status" value="1"/>
</dbReference>
<keyword evidence="5 7" id="KW-1133">Transmembrane helix</keyword>
<comment type="subcellular location">
    <subcellularLocation>
        <location evidence="1">Membrane</location>
        <topology evidence="1">Multi-pass membrane protein</topology>
    </subcellularLocation>
</comment>
<dbReference type="Pfam" id="PF01694">
    <property type="entry name" value="Rhomboid"/>
    <property type="match status" value="1"/>
</dbReference>
<comment type="similarity">
    <text evidence="2">Belongs to the peptidase S54 family.</text>
</comment>
<feature type="transmembrane region" description="Helical" evidence="7">
    <location>
        <begin position="297"/>
        <end position="314"/>
    </location>
</feature>
<dbReference type="Gene3D" id="1.20.1540.10">
    <property type="entry name" value="Rhomboid-like"/>
    <property type="match status" value="1"/>
</dbReference>
<keyword evidence="9" id="KW-0645">Protease</keyword>
<dbReference type="InterPro" id="IPR050925">
    <property type="entry name" value="Rhomboid_protease_S54"/>
</dbReference>
<feature type="transmembrane region" description="Helical" evidence="7">
    <location>
        <begin position="221"/>
        <end position="239"/>
    </location>
</feature>
<evidence type="ECO:0000256" key="5">
    <source>
        <dbReference type="ARBA" id="ARBA00022989"/>
    </source>
</evidence>
<evidence type="ECO:0000313" key="9">
    <source>
        <dbReference type="EMBL" id="MCY6959340.1"/>
    </source>
</evidence>
<feature type="transmembrane region" description="Helical" evidence="7">
    <location>
        <begin position="274"/>
        <end position="291"/>
    </location>
</feature>
<feature type="transmembrane region" description="Helical" evidence="7">
    <location>
        <begin position="135"/>
        <end position="154"/>
    </location>
</feature>
<dbReference type="Proteomes" id="UP001144612">
    <property type="component" value="Unassembled WGS sequence"/>
</dbReference>
<evidence type="ECO:0000256" key="2">
    <source>
        <dbReference type="ARBA" id="ARBA00009045"/>
    </source>
</evidence>
<dbReference type="InterPro" id="IPR022764">
    <property type="entry name" value="Peptidase_S54_rhomboid_dom"/>
</dbReference>
<accession>A0ABT4DAJ5</accession>
<gene>
    <name evidence="9" type="ORF">OW729_12050</name>
</gene>
<feature type="transmembrane region" description="Helical" evidence="7">
    <location>
        <begin position="185"/>
        <end position="209"/>
    </location>
</feature>
<dbReference type="EMBL" id="JAPQFJ010000012">
    <property type="protein sequence ID" value="MCY6959340.1"/>
    <property type="molecule type" value="Genomic_DNA"/>
</dbReference>
<sequence>MKREDFQKFLIKKLSDNYMYHITEIYSKDNTESFWGLEKRINERNICLVFLNKDNINNVEEQKYDGFIKILILEDVDVRTPLTVRNEEINNVIILDKEKNSIVYCPQELSEIGGQIYSILNYRLEIEKRKKDKSFITNLLIGINIVLYIITAVLSKNIFDSDIRVLVFLGAKVNELISQGEYYRLFTAMFLHGGLMHLVLNMYALYALGPLVEKVYGKIKYLIIYFIAGMISSVFSYLFSSGVSIGASGAIFGLLGASLIFGVKMRDKVGKGMVRNIIYVIGINVFIGVAMPNIDNFGHMGGLIGGIIISFILWKDNMFN</sequence>
<evidence type="ECO:0000256" key="4">
    <source>
        <dbReference type="ARBA" id="ARBA00022801"/>
    </source>
</evidence>
<keyword evidence="10" id="KW-1185">Reference proteome</keyword>
<keyword evidence="3 7" id="KW-0812">Transmembrane</keyword>
<reference evidence="9" key="1">
    <citation type="submission" date="2022-12" db="EMBL/GenBank/DDBJ databases">
        <title>Clostridium sp. nov., isolated from industrial wastewater.</title>
        <authorList>
            <person name="Jiayan W."/>
        </authorList>
    </citation>
    <scope>NUCLEOTIDE SEQUENCE</scope>
    <source>
        <strain evidence="9">ZC22-4</strain>
    </source>
</reference>
<evidence type="ECO:0000313" key="10">
    <source>
        <dbReference type="Proteomes" id="UP001144612"/>
    </source>
</evidence>
<feature type="domain" description="Peptidase S54 rhomboid" evidence="8">
    <location>
        <begin position="180"/>
        <end position="315"/>
    </location>
</feature>
<comment type="caution">
    <text evidence="9">The sequence shown here is derived from an EMBL/GenBank/DDBJ whole genome shotgun (WGS) entry which is preliminary data.</text>
</comment>
<feature type="transmembrane region" description="Helical" evidence="7">
    <location>
        <begin position="245"/>
        <end position="262"/>
    </location>
</feature>
<dbReference type="InterPro" id="IPR035952">
    <property type="entry name" value="Rhomboid-like_sf"/>
</dbReference>
<keyword evidence="6 7" id="KW-0472">Membrane</keyword>
<name>A0ABT4DAJ5_9CLOT</name>
<organism evidence="9 10">
    <name type="scientific">Clostridium brassicae</name>
    <dbReference type="NCBI Taxonomy" id="2999072"/>
    <lineage>
        <taxon>Bacteria</taxon>
        <taxon>Bacillati</taxon>
        <taxon>Bacillota</taxon>
        <taxon>Clostridia</taxon>
        <taxon>Eubacteriales</taxon>
        <taxon>Clostridiaceae</taxon>
        <taxon>Clostridium</taxon>
    </lineage>
</organism>
<evidence type="ECO:0000256" key="1">
    <source>
        <dbReference type="ARBA" id="ARBA00004141"/>
    </source>
</evidence>